<protein>
    <submittedName>
        <fullName evidence="1">Uncharacterized protein</fullName>
    </submittedName>
</protein>
<proteinExistence type="predicted"/>
<name>A0A1W1D009_9ZZZZ</name>
<dbReference type="EMBL" id="FPHM01000250">
    <property type="protein sequence ID" value="SFV71438.1"/>
    <property type="molecule type" value="Genomic_DNA"/>
</dbReference>
<reference evidence="1" key="1">
    <citation type="submission" date="2016-10" db="EMBL/GenBank/DDBJ databases">
        <authorList>
            <person name="de Groot N.N."/>
        </authorList>
    </citation>
    <scope>NUCLEOTIDE SEQUENCE</scope>
</reference>
<evidence type="ECO:0000313" key="1">
    <source>
        <dbReference type="EMBL" id="SFV71438.1"/>
    </source>
</evidence>
<accession>A0A1W1D009</accession>
<sequence>MKKETFILKNHDKDKKDIEIQASFEIDNKILTLKYRVIGDIKNYIFNEPSIQERKDELWKESCFELFIANRNNSLYYELNISPSTNWNFYHFSDYKTDMKEEKNISEPFIHSSKMQNEYKLSFEFEFYEELIEKELIFNLAVILLDTKGNEQLQQKL</sequence>
<dbReference type="AlphaFoldDB" id="A0A1W1D009"/>
<organism evidence="1">
    <name type="scientific">hydrothermal vent metagenome</name>
    <dbReference type="NCBI Taxonomy" id="652676"/>
    <lineage>
        <taxon>unclassified sequences</taxon>
        <taxon>metagenomes</taxon>
        <taxon>ecological metagenomes</taxon>
    </lineage>
</organism>
<gene>
    <name evidence="1" type="ORF">MNB_SV-13-134</name>
</gene>
<dbReference type="Gene3D" id="2.60.40.1190">
    <property type="match status" value="1"/>
</dbReference>